<evidence type="ECO:0000256" key="6">
    <source>
        <dbReference type="SAM" id="Phobius"/>
    </source>
</evidence>
<organism evidence="8 9">
    <name type="scientific">Dictyobacter arantiisoli</name>
    <dbReference type="NCBI Taxonomy" id="2014874"/>
    <lineage>
        <taxon>Bacteria</taxon>
        <taxon>Bacillati</taxon>
        <taxon>Chloroflexota</taxon>
        <taxon>Ktedonobacteria</taxon>
        <taxon>Ktedonobacterales</taxon>
        <taxon>Dictyobacteraceae</taxon>
        <taxon>Dictyobacter</taxon>
    </lineage>
</organism>
<feature type="domain" description="Major facilitator superfamily (MFS) profile" evidence="7">
    <location>
        <begin position="1"/>
        <end position="410"/>
    </location>
</feature>
<feature type="transmembrane region" description="Helical" evidence="6">
    <location>
        <begin position="387"/>
        <end position="407"/>
    </location>
</feature>
<dbReference type="Proteomes" id="UP000322530">
    <property type="component" value="Unassembled WGS sequence"/>
</dbReference>
<feature type="transmembrane region" description="Helical" evidence="6">
    <location>
        <begin position="39"/>
        <end position="61"/>
    </location>
</feature>
<dbReference type="CDD" id="cd17330">
    <property type="entry name" value="MFS_SLC46_TetA_like"/>
    <property type="match status" value="1"/>
</dbReference>
<evidence type="ECO:0000256" key="4">
    <source>
        <dbReference type="ARBA" id="ARBA00022989"/>
    </source>
</evidence>
<evidence type="ECO:0000313" key="9">
    <source>
        <dbReference type="Proteomes" id="UP000322530"/>
    </source>
</evidence>
<dbReference type="GO" id="GO:0022857">
    <property type="term" value="F:transmembrane transporter activity"/>
    <property type="evidence" value="ECO:0007669"/>
    <property type="project" value="InterPro"/>
</dbReference>
<dbReference type="GO" id="GO:0005886">
    <property type="term" value="C:plasma membrane"/>
    <property type="evidence" value="ECO:0007669"/>
    <property type="project" value="UniProtKB-SubCell"/>
</dbReference>
<dbReference type="InterPro" id="IPR036259">
    <property type="entry name" value="MFS_trans_sf"/>
</dbReference>
<feature type="transmembrane region" description="Helical" evidence="6">
    <location>
        <begin position="264"/>
        <end position="288"/>
    </location>
</feature>
<sequence>MMDTKRMATLFLIVLADMSGAMAIIPIIPVVVLGQFHATPFQAALVISAYYVAQVLAAPWLGSLADRFGRRPILLLSQVGTIGSYLLLIFAAPLGAFLAHAGLRLGIAPGLAVIYLARVLDGLTGGNISVAGAYASDISTPEKRTQALGLVGGASGLGHILGPALAGLLAGINLFAPFFAATIVSGVTVLLTLLWLSEPPIRAQTTDNQAKSVEKVSFTRVLLSRSVLLILATALLVGLYMAGLSGTFALYADRVLLPGQPESVVVSTVGWIITVLGLVMTLTQLVLLNPLAGRLGEQKAILLGSVFLLISTVGLFTATTLWLVIAYVIIFSLGYGIVWPILQALITRAGPERLSGRLLGWFQATFSLALILGPIVGGFAFDTIAPRAVYAGSIGVMALALVLSIGLQRLSLRDVEKSQQLMRFHH</sequence>
<comment type="caution">
    <text evidence="8">The sequence shown here is derived from an EMBL/GenBank/DDBJ whole genome shotgun (WGS) entry which is preliminary data.</text>
</comment>
<protein>
    <submittedName>
        <fullName evidence="8">Tetracycline resistance MFS efflux pump</fullName>
    </submittedName>
</protein>
<dbReference type="PANTHER" id="PTHR23504:SF15">
    <property type="entry name" value="MAJOR FACILITATOR SUPERFAMILY (MFS) PROFILE DOMAIN-CONTAINING PROTEIN"/>
    <property type="match status" value="1"/>
</dbReference>
<feature type="transmembrane region" description="Helical" evidence="6">
    <location>
        <begin position="73"/>
        <end position="100"/>
    </location>
</feature>
<evidence type="ECO:0000256" key="2">
    <source>
        <dbReference type="ARBA" id="ARBA00022448"/>
    </source>
</evidence>
<dbReference type="OrthoDB" id="9793283at2"/>
<dbReference type="PROSITE" id="PS50850">
    <property type="entry name" value="MFS"/>
    <property type="match status" value="1"/>
</dbReference>
<feature type="transmembrane region" description="Helical" evidence="6">
    <location>
        <begin position="147"/>
        <end position="169"/>
    </location>
</feature>
<comment type="subcellular location">
    <subcellularLocation>
        <location evidence="1">Cell membrane</location>
        <topology evidence="1">Multi-pass membrane protein</topology>
    </subcellularLocation>
</comment>
<dbReference type="InterPro" id="IPR011701">
    <property type="entry name" value="MFS"/>
</dbReference>
<name>A0A5A5TC59_9CHLR</name>
<feature type="transmembrane region" description="Helical" evidence="6">
    <location>
        <begin position="324"/>
        <end position="346"/>
    </location>
</feature>
<evidence type="ECO:0000313" key="8">
    <source>
        <dbReference type="EMBL" id="GCF08524.1"/>
    </source>
</evidence>
<accession>A0A5A5TC59</accession>
<feature type="transmembrane region" description="Helical" evidence="6">
    <location>
        <begin position="175"/>
        <end position="196"/>
    </location>
</feature>
<dbReference type="EMBL" id="BIXY01000025">
    <property type="protein sequence ID" value="GCF08524.1"/>
    <property type="molecule type" value="Genomic_DNA"/>
</dbReference>
<keyword evidence="5 6" id="KW-0472">Membrane</keyword>
<feature type="transmembrane region" description="Helical" evidence="6">
    <location>
        <begin position="112"/>
        <end position="135"/>
    </location>
</feature>
<dbReference type="SUPFAM" id="SSF103473">
    <property type="entry name" value="MFS general substrate transporter"/>
    <property type="match status" value="1"/>
</dbReference>
<feature type="transmembrane region" description="Helical" evidence="6">
    <location>
        <begin position="227"/>
        <end position="252"/>
    </location>
</feature>
<dbReference type="InterPro" id="IPR001958">
    <property type="entry name" value="Tet-R_TetA/multi-R_MdtG-like"/>
</dbReference>
<dbReference type="PRINTS" id="PR01035">
    <property type="entry name" value="TCRTETA"/>
</dbReference>
<dbReference type="Pfam" id="PF07690">
    <property type="entry name" value="MFS_1"/>
    <property type="match status" value="2"/>
</dbReference>
<gene>
    <name evidence="8" type="ORF">KDI_20880</name>
</gene>
<proteinExistence type="predicted"/>
<reference evidence="8 9" key="1">
    <citation type="submission" date="2019-01" db="EMBL/GenBank/DDBJ databases">
        <title>Draft genome sequence of Dictyobacter sp. Uno17.</title>
        <authorList>
            <person name="Wang C.M."/>
            <person name="Zheng Y."/>
            <person name="Sakai Y."/>
            <person name="Abe K."/>
            <person name="Yokota A."/>
            <person name="Yabe S."/>
        </authorList>
    </citation>
    <scope>NUCLEOTIDE SEQUENCE [LARGE SCALE GENOMIC DNA]</scope>
    <source>
        <strain evidence="8 9">Uno17</strain>
    </source>
</reference>
<evidence type="ECO:0000256" key="3">
    <source>
        <dbReference type="ARBA" id="ARBA00022692"/>
    </source>
</evidence>
<keyword evidence="2" id="KW-0813">Transport</keyword>
<keyword evidence="4 6" id="KW-1133">Transmembrane helix</keyword>
<keyword evidence="3 6" id="KW-0812">Transmembrane</keyword>
<dbReference type="InterPro" id="IPR020846">
    <property type="entry name" value="MFS_dom"/>
</dbReference>
<evidence type="ECO:0000259" key="7">
    <source>
        <dbReference type="PROSITE" id="PS50850"/>
    </source>
</evidence>
<feature type="transmembrane region" description="Helical" evidence="6">
    <location>
        <begin position="358"/>
        <end position="381"/>
    </location>
</feature>
<evidence type="ECO:0000256" key="1">
    <source>
        <dbReference type="ARBA" id="ARBA00004651"/>
    </source>
</evidence>
<dbReference type="PANTHER" id="PTHR23504">
    <property type="entry name" value="MAJOR FACILITATOR SUPERFAMILY DOMAIN-CONTAINING PROTEIN 10"/>
    <property type="match status" value="1"/>
</dbReference>
<dbReference type="AlphaFoldDB" id="A0A5A5TC59"/>
<feature type="transmembrane region" description="Helical" evidence="6">
    <location>
        <begin position="300"/>
        <end position="318"/>
    </location>
</feature>
<dbReference type="Gene3D" id="1.20.1250.20">
    <property type="entry name" value="MFS general substrate transporter like domains"/>
    <property type="match status" value="1"/>
</dbReference>
<keyword evidence="9" id="KW-1185">Reference proteome</keyword>
<evidence type="ECO:0000256" key="5">
    <source>
        <dbReference type="ARBA" id="ARBA00023136"/>
    </source>
</evidence>